<name>A0A6H1WT54_9BACT</name>
<proteinExistence type="predicted"/>
<reference evidence="1 2" key="1">
    <citation type="submission" date="2019-08" db="EMBL/GenBank/DDBJ databases">
        <title>Complete genome sequence of Thermosulfurimonas marina SU872T, an anaerobic thermophilic chemolithoautotrophic bacterium isolated from a shallow marine hydrothermal vent.</title>
        <authorList>
            <person name="Allioux M."/>
            <person name="Jebbar M."/>
            <person name="Slobodkina G."/>
            <person name="Slobodkin A."/>
            <person name="Moalic Y."/>
            <person name="Frolova A."/>
            <person name="Shao Z."/>
            <person name="Alain K."/>
        </authorList>
    </citation>
    <scope>NUCLEOTIDE SEQUENCE [LARGE SCALE GENOMIC DNA]</scope>
    <source>
        <strain evidence="1 2">SU872</strain>
    </source>
</reference>
<keyword evidence="2" id="KW-1185">Reference proteome</keyword>
<evidence type="ECO:0000313" key="1">
    <source>
        <dbReference type="EMBL" id="QJA06405.1"/>
    </source>
</evidence>
<organism evidence="1 2">
    <name type="scientific">Thermosulfurimonas marina</name>
    <dbReference type="NCBI Taxonomy" id="2047767"/>
    <lineage>
        <taxon>Bacteria</taxon>
        <taxon>Pseudomonadati</taxon>
        <taxon>Thermodesulfobacteriota</taxon>
        <taxon>Thermodesulfobacteria</taxon>
        <taxon>Thermodesulfobacteriales</taxon>
        <taxon>Thermodesulfobacteriaceae</taxon>
        <taxon>Thermosulfurimonas</taxon>
    </lineage>
</organism>
<dbReference type="KEGG" id="tmai:FVE67_06140"/>
<gene>
    <name evidence="1" type="ORF">FVE67_06140</name>
</gene>
<protein>
    <submittedName>
        <fullName evidence="1">Uncharacterized protein</fullName>
    </submittedName>
</protein>
<accession>A0A6H1WT54</accession>
<dbReference type="Proteomes" id="UP000501253">
    <property type="component" value="Chromosome"/>
</dbReference>
<dbReference type="EMBL" id="CP042909">
    <property type="protein sequence ID" value="QJA06405.1"/>
    <property type="molecule type" value="Genomic_DNA"/>
</dbReference>
<evidence type="ECO:0000313" key="2">
    <source>
        <dbReference type="Proteomes" id="UP000501253"/>
    </source>
</evidence>
<sequence length="147" mass="17222">MCMEIKVRCACGAQEASFNLRDHVLPPEVVESLYCPACAEKASFDPARMLRDRDWIIVYDMELARFMMRAKLGIDPQAVTPEFLFDEGYATWKETYPGELEEIEAEKARIVALLKEDPQRYFEELRQWAQARVERLKALGWRKAQRM</sequence>
<dbReference type="AlphaFoldDB" id="A0A6H1WT54"/>